<reference evidence="8 9" key="2">
    <citation type="journal article" date="2010" name="Stand. Genomic Sci.">
        <title>Complete genome sequence of Syntrophothermus lipocalidus type strain (TGB-C1).</title>
        <authorList>
            <person name="Djao O.D."/>
            <person name="Zhang X."/>
            <person name="Lucas S."/>
            <person name="Lapidus A."/>
            <person name="Del Rio T.G."/>
            <person name="Nolan M."/>
            <person name="Tice H."/>
            <person name="Cheng J.F."/>
            <person name="Han C."/>
            <person name="Tapia R."/>
            <person name="Goodwin L."/>
            <person name="Pitluck S."/>
            <person name="Liolios K."/>
            <person name="Ivanova N."/>
            <person name="Mavromatis K."/>
            <person name="Mikhailova N."/>
            <person name="Ovchinnikova G."/>
            <person name="Pati A."/>
            <person name="Brambilla E."/>
            <person name="Chen A."/>
            <person name="Palaniappan K."/>
            <person name="Land M."/>
            <person name="Hauser L."/>
            <person name="Chang Y.J."/>
            <person name="Jeffries C.D."/>
            <person name="Rohde M."/>
            <person name="Sikorski J."/>
            <person name="Spring S."/>
            <person name="Goker M."/>
            <person name="Detter J.C."/>
            <person name="Woyke T."/>
            <person name="Bristow J."/>
            <person name="Eisen J.A."/>
            <person name="Markowitz V."/>
            <person name="Hugenholtz P."/>
            <person name="Kyrpides N.C."/>
            <person name="Klenk H.P."/>
        </authorList>
    </citation>
    <scope>NUCLEOTIDE SEQUENCE [LARGE SCALE GENOMIC DNA]</scope>
    <source>
        <strain evidence="9">DSM 12680 / TGB-C1</strain>
    </source>
</reference>
<dbReference type="Gene3D" id="3.30.70.20">
    <property type="match status" value="1"/>
</dbReference>
<dbReference type="HOGENOM" id="CLU_046240_0_0_9"/>
<dbReference type="AlphaFoldDB" id="D7CPH9"/>
<dbReference type="PANTHER" id="PTHR24960">
    <property type="entry name" value="PHOTOSYSTEM I IRON-SULFUR CENTER-RELATED"/>
    <property type="match status" value="1"/>
</dbReference>
<dbReference type="InterPro" id="IPR007160">
    <property type="entry name" value="DUF362"/>
</dbReference>
<name>D7CPH9_SYNLT</name>
<feature type="domain" description="4Fe-4S ferredoxin-type" evidence="7">
    <location>
        <begin position="221"/>
        <end position="250"/>
    </location>
</feature>
<evidence type="ECO:0000256" key="4">
    <source>
        <dbReference type="ARBA" id="ARBA00022723"/>
    </source>
</evidence>
<dbReference type="Pfam" id="PF12838">
    <property type="entry name" value="Fer4_7"/>
    <property type="match status" value="1"/>
</dbReference>
<evidence type="ECO:0000256" key="3">
    <source>
        <dbReference type="ARBA" id="ARBA00022485"/>
    </source>
</evidence>
<keyword evidence="3" id="KW-0004">4Fe-4S</keyword>
<protein>
    <recommendedName>
        <fullName evidence="2">Ferredoxin</fullName>
    </recommendedName>
</protein>
<dbReference type="InterPro" id="IPR017896">
    <property type="entry name" value="4Fe4S_Fe-S-bd"/>
</dbReference>
<keyword evidence="5" id="KW-0408">Iron</keyword>
<comment type="function">
    <text evidence="1">Ferredoxins are iron-sulfur proteins that transfer electrons in a wide variety of metabolic reactions.</text>
</comment>
<feature type="domain" description="4Fe-4S ferredoxin-type" evidence="7">
    <location>
        <begin position="186"/>
        <end position="215"/>
    </location>
</feature>
<evidence type="ECO:0000256" key="2">
    <source>
        <dbReference type="ARBA" id="ARBA00013529"/>
    </source>
</evidence>
<evidence type="ECO:0000256" key="1">
    <source>
        <dbReference type="ARBA" id="ARBA00003532"/>
    </source>
</evidence>
<evidence type="ECO:0000313" key="9">
    <source>
        <dbReference type="Proteomes" id="UP000000378"/>
    </source>
</evidence>
<dbReference type="EMBL" id="CP002048">
    <property type="protein sequence ID" value="ADI02614.1"/>
    <property type="molecule type" value="Genomic_DNA"/>
</dbReference>
<dbReference type="Proteomes" id="UP000000378">
    <property type="component" value="Chromosome"/>
</dbReference>
<dbReference type="PROSITE" id="PS51379">
    <property type="entry name" value="4FE4S_FER_2"/>
    <property type="match status" value="2"/>
</dbReference>
<dbReference type="OrthoDB" id="9781559at2"/>
<accession>D7CPH9</accession>
<dbReference type="eggNOG" id="COG2768">
    <property type="taxonomic scope" value="Bacteria"/>
</dbReference>
<dbReference type="GO" id="GO:0046872">
    <property type="term" value="F:metal ion binding"/>
    <property type="evidence" value="ECO:0007669"/>
    <property type="project" value="UniProtKB-KW"/>
</dbReference>
<sequence>MVSKVYFTDLRATGNKGLLDKLEKLMERAGFDTLISPGDLVAIKIHFGEKGNLAYIRPPYVRRVVDRVKELGGKPFITDANTLYRGSRSNAVDHLETAIMNGFDYAVVGAPLLIADGLTGRDYIKVKVEGRHFKEVNIGAAAYHADAMIVMTHFKCHELTGIGGAIKNVGMGLGARSGKQQMHSDFQPRLKEDKCTGCGRCAEWCPTGAISMVERGEGEKPRAVIDYEKCYGCGECVISCLFGSINISWKTTPQVIQEKMAEYALGAVKNKQGKTGYLSFVVNVSPECDCYGFNDAPITRDVGIFASFDPVALDLACAEAVNRLPGAAGSVLEGVAEGVDKFQAVHPGIDWRYQLTHGQEIGLGSMEYQLVKV</sequence>
<evidence type="ECO:0000313" key="8">
    <source>
        <dbReference type="EMBL" id="ADI02614.1"/>
    </source>
</evidence>
<gene>
    <name evidence="8" type="ordered locus">Slip_1860</name>
</gene>
<reference evidence="9" key="1">
    <citation type="journal article" date="2010" name="Stand. Genomic Sci.">
        <title>Complete genome sequence of Syntrophothermus lipocalidus type strain (TGB-C1T).</title>
        <authorList>
            <consortium name="US DOE Joint Genome Institute (JGI-PGF)"/>
            <person name="Djao O."/>
            <person name="Zhang X."/>
            <person name="Lucas S."/>
            <person name="Lapidus A."/>
            <person name="Glavina Del Rio T."/>
            <person name="Nolan M."/>
            <person name="Tice H."/>
            <person name="Cheng J."/>
            <person name="Han C."/>
            <person name="Tapia R."/>
            <person name="Goodwin L."/>
            <person name="Pitluck S."/>
            <person name="Liolios K."/>
            <person name="Ivanova N."/>
            <person name="Mavromatis K."/>
            <person name="Mikhailova N."/>
            <person name="Ovchinnikova G."/>
            <person name="Pati A."/>
            <person name="Brambilla E."/>
            <person name="Chen A."/>
            <person name="Palaniappan K."/>
            <person name="Land M."/>
            <person name="Hauser L."/>
            <person name="Chang Y."/>
            <person name="Jeffries C."/>
            <person name="Rohde M."/>
            <person name="Sikorski J."/>
            <person name="Spring S."/>
            <person name="Goker M."/>
            <person name="Detter J."/>
            <person name="Woyke T."/>
            <person name="Bristow J."/>
            <person name="Eisen J."/>
            <person name="Markowitz V."/>
            <person name="Hugenholtz P."/>
            <person name="Kyrpides N."/>
            <person name="Klenk H."/>
        </authorList>
    </citation>
    <scope>NUCLEOTIDE SEQUENCE [LARGE SCALE GENOMIC DNA]</scope>
    <source>
        <strain evidence="9">DSM 12680 / TGB-C1</strain>
    </source>
</reference>
<dbReference type="SUPFAM" id="SSF54862">
    <property type="entry name" value="4Fe-4S ferredoxins"/>
    <property type="match status" value="1"/>
</dbReference>
<dbReference type="InterPro" id="IPR017900">
    <property type="entry name" value="4Fe4S_Fe_S_CS"/>
</dbReference>
<evidence type="ECO:0000256" key="5">
    <source>
        <dbReference type="ARBA" id="ARBA00023004"/>
    </source>
</evidence>
<dbReference type="GO" id="GO:0051539">
    <property type="term" value="F:4 iron, 4 sulfur cluster binding"/>
    <property type="evidence" value="ECO:0007669"/>
    <property type="project" value="UniProtKB-KW"/>
</dbReference>
<dbReference type="STRING" id="643648.Slip_1860"/>
<organism evidence="8 9">
    <name type="scientific">Syntrophothermus lipocalidus (strain DSM 12680 / TGB-C1)</name>
    <dbReference type="NCBI Taxonomy" id="643648"/>
    <lineage>
        <taxon>Bacteria</taxon>
        <taxon>Bacillati</taxon>
        <taxon>Bacillota</taxon>
        <taxon>Clostridia</taxon>
        <taxon>Eubacteriales</taxon>
        <taxon>Syntrophomonadaceae</taxon>
        <taxon>Syntrophothermus</taxon>
    </lineage>
</organism>
<dbReference type="PANTHER" id="PTHR24960:SF83">
    <property type="entry name" value="4FE-4S FERREDOXIN-TYPE DOMAIN-CONTAINING PROTEIN"/>
    <property type="match status" value="1"/>
</dbReference>
<evidence type="ECO:0000256" key="6">
    <source>
        <dbReference type="ARBA" id="ARBA00023014"/>
    </source>
</evidence>
<dbReference type="PROSITE" id="PS00198">
    <property type="entry name" value="4FE4S_FER_1"/>
    <property type="match status" value="1"/>
</dbReference>
<keyword evidence="4" id="KW-0479">Metal-binding</keyword>
<evidence type="ECO:0000259" key="7">
    <source>
        <dbReference type="PROSITE" id="PS51379"/>
    </source>
</evidence>
<dbReference type="Pfam" id="PF04015">
    <property type="entry name" value="DUF362"/>
    <property type="match status" value="1"/>
</dbReference>
<dbReference type="RefSeq" id="WP_013176016.1">
    <property type="nucleotide sequence ID" value="NC_014220.1"/>
</dbReference>
<proteinExistence type="predicted"/>
<keyword evidence="9" id="KW-1185">Reference proteome</keyword>
<dbReference type="KEGG" id="slp:Slip_1860"/>
<keyword evidence="6" id="KW-0411">Iron-sulfur</keyword>
<dbReference type="InterPro" id="IPR050157">
    <property type="entry name" value="PSI_iron-sulfur_center"/>
</dbReference>